<feature type="compositionally biased region" description="Basic and acidic residues" evidence="1">
    <location>
        <begin position="642"/>
        <end position="654"/>
    </location>
</feature>
<evidence type="ECO:0000313" key="3">
    <source>
        <dbReference type="Proteomes" id="UP000887226"/>
    </source>
</evidence>
<evidence type="ECO:0000313" key="2">
    <source>
        <dbReference type="EMBL" id="KAG9247371.1"/>
    </source>
</evidence>
<feature type="region of interest" description="Disordered" evidence="1">
    <location>
        <begin position="124"/>
        <end position="144"/>
    </location>
</feature>
<dbReference type="AlphaFoldDB" id="A0A9P7Z8S9"/>
<dbReference type="EMBL" id="MU253774">
    <property type="protein sequence ID" value="KAG9247371.1"/>
    <property type="molecule type" value="Genomic_DNA"/>
</dbReference>
<name>A0A9P7Z8S9_9HELO</name>
<keyword evidence="3" id="KW-1185">Reference proteome</keyword>
<feature type="region of interest" description="Disordered" evidence="1">
    <location>
        <begin position="616"/>
        <end position="712"/>
    </location>
</feature>
<reference evidence="2" key="1">
    <citation type="journal article" date="2021" name="IMA Fungus">
        <title>Genomic characterization of three marine fungi, including Emericellopsis atlantica sp. nov. with signatures of a generalist lifestyle and marine biomass degradation.</title>
        <authorList>
            <person name="Hagestad O.C."/>
            <person name="Hou L."/>
            <person name="Andersen J.H."/>
            <person name="Hansen E.H."/>
            <person name="Altermark B."/>
            <person name="Li C."/>
            <person name="Kuhnert E."/>
            <person name="Cox R.J."/>
            <person name="Crous P.W."/>
            <person name="Spatafora J.W."/>
            <person name="Lail K."/>
            <person name="Amirebrahimi M."/>
            <person name="Lipzen A."/>
            <person name="Pangilinan J."/>
            <person name="Andreopoulos W."/>
            <person name="Hayes R.D."/>
            <person name="Ng V."/>
            <person name="Grigoriev I.V."/>
            <person name="Jackson S.A."/>
            <person name="Sutton T.D.S."/>
            <person name="Dobson A.D.W."/>
            <person name="Rama T."/>
        </authorList>
    </citation>
    <scope>NUCLEOTIDE SEQUENCE</scope>
    <source>
        <strain evidence="2">TRa3180A</strain>
    </source>
</reference>
<feature type="compositionally biased region" description="Basic and acidic residues" evidence="1">
    <location>
        <begin position="667"/>
        <end position="677"/>
    </location>
</feature>
<feature type="compositionally biased region" description="Basic and acidic residues" evidence="1">
    <location>
        <begin position="701"/>
        <end position="712"/>
    </location>
</feature>
<feature type="compositionally biased region" description="Polar residues" evidence="1">
    <location>
        <begin position="616"/>
        <end position="637"/>
    </location>
</feature>
<comment type="caution">
    <text evidence="2">The sequence shown here is derived from an EMBL/GenBank/DDBJ whole genome shotgun (WGS) entry which is preliminary data.</text>
</comment>
<proteinExistence type="predicted"/>
<accession>A0A9P7Z8S9</accession>
<organism evidence="2 3">
    <name type="scientific">Calycina marina</name>
    <dbReference type="NCBI Taxonomy" id="1763456"/>
    <lineage>
        <taxon>Eukaryota</taxon>
        <taxon>Fungi</taxon>
        <taxon>Dikarya</taxon>
        <taxon>Ascomycota</taxon>
        <taxon>Pezizomycotina</taxon>
        <taxon>Leotiomycetes</taxon>
        <taxon>Helotiales</taxon>
        <taxon>Pezizellaceae</taxon>
        <taxon>Calycina</taxon>
    </lineage>
</organism>
<evidence type="ECO:0000256" key="1">
    <source>
        <dbReference type="SAM" id="MobiDB-lite"/>
    </source>
</evidence>
<feature type="compositionally biased region" description="Low complexity" evidence="1">
    <location>
        <begin position="780"/>
        <end position="796"/>
    </location>
</feature>
<protein>
    <submittedName>
        <fullName evidence="2">Uncharacterized protein</fullName>
    </submittedName>
</protein>
<feature type="region of interest" description="Disordered" evidence="1">
    <location>
        <begin position="776"/>
        <end position="803"/>
    </location>
</feature>
<dbReference type="Proteomes" id="UP000887226">
    <property type="component" value="Unassembled WGS sequence"/>
</dbReference>
<sequence>MSDFNSSQEMFTSEKYDLSPFLQAQAILERNSDGQIQPIAVPKTFLPSPTSSDLSPRRVKEVKTYLLRGAHSSSRVPGGNGKEIWESWKRAWDIWNNHYIEGRVNPEWVKNEWARRAALIKEHEGKSNRNGSRRYRGGGDDWPDFEIEGQDGRTAGFDAMKDFDDYKLSYEGETTGDAIDKLDNTLWRPKGTGEKRLVIPIDHRIEDWWNITAIDVKGGVDAGRSPYPVLRSLVADFETADGAFIRKKIWDGVTGSVFNTPTRSVEPDEVAQDQDHTVIQHDFDDFMGEYVWDDGNVFPIDIRRCQSTSPSTFLAKSAPLLEDGETRLDDRGPAKVEILEQRLMDKCDPWWMTEEQRELRDYPRRRYPPPERKYEPEYLLPDDTIWMEEFYRDQNLDSAYFMTNLHGGDLFINGQQVMKGEVAGPLPRFAVIQTPGDQISFWFGICGRKYPGRDEQISLRENLSWNTLRRQEGWKDVARTAGEVWDEKFKDRYEREKSGNSLDDDEQWECWKKGKVYPLRMKEISCENSKVSPSSTDDTSLAGQILIREPFDNEDDELRHLLESTKVFRPPGKLPRGILNLGARFLWSGSTKPADANSPKVTDAKLDALKQRHNQLNGFKQPTKQEQDQQIGHTRQALSAKRKADCSERPELPKRPIISVRHSPITPRDDIQRRPSEEDANAYSRDALEKEKQRLQGRAAESGRKRDNTKPIDAALEAKEFRHMISREKLRQTINLMRKFHGEHEIPTLLPQSIQDEADKGRAIDRALRAARCAREAERGAVTSGAPTPATPSSAGARKRSLDTVDEQYCRKLMLKSDAELAQERADEAAESRS</sequence>
<gene>
    <name evidence="2" type="ORF">BJ878DRAFT_477465</name>
</gene>
<dbReference type="OrthoDB" id="3825435at2759"/>